<dbReference type="InterPro" id="IPR007813">
    <property type="entry name" value="PilN"/>
</dbReference>
<gene>
    <name evidence="2" type="ORF">A7L45_16130</name>
</gene>
<feature type="transmembrane region" description="Helical" evidence="1">
    <location>
        <begin position="21"/>
        <end position="41"/>
    </location>
</feature>
<name>A0A1J0GJI6_9CLOT</name>
<keyword evidence="1" id="KW-0812">Transmembrane</keyword>
<evidence type="ECO:0000256" key="1">
    <source>
        <dbReference type="SAM" id="Phobius"/>
    </source>
</evidence>
<evidence type="ECO:0008006" key="4">
    <source>
        <dbReference type="Google" id="ProtNLM"/>
    </source>
</evidence>
<dbReference type="KEGG" id="ceu:A7L45_16130"/>
<dbReference type="Pfam" id="PF05137">
    <property type="entry name" value="PilN"/>
    <property type="match status" value="1"/>
</dbReference>
<sequence>MNDFNFFDAYTGVKKDFKKEYFYAVIVSASLVLLIIFTYAFNYFNISKLNSEITNIQQNLNSKENIAKLNEIKNEEKKLAIMNKYYGVVSNISEGINNKDFVGSKVMDKINSCVPEGVTFKVMTLDANGVQIQAEAKDRETIAVFERTLRNLDFVKDIHIDIINSSLTGNKKFTFSVKCNLKDVDNYEGN</sequence>
<keyword evidence="1" id="KW-1133">Transmembrane helix</keyword>
<dbReference type="InterPro" id="IPR052534">
    <property type="entry name" value="Extracell_DNA_Util/SecSys_Comp"/>
</dbReference>
<reference evidence="3" key="1">
    <citation type="journal article" date="2016" name="Front. Microbiol.">
        <title>Complete Genome Sequence of Clostridium estertheticum DSM 8809, a Microbe Identified in Spoiled Vacuum Packed Beef.</title>
        <authorList>
            <person name="Yu Z."/>
            <person name="Gunn L."/>
            <person name="Brennan E."/>
            <person name="Reid R."/>
            <person name="Wall P.G."/>
            <person name="Gaora O.P."/>
            <person name="Hurley D."/>
            <person name="Bolton D."/>
            <person name="Fanning S."/>
        </authorList>
    </citation>
    <scope>NUCLEOTIDE SEQUENCE [LARGE SCALE GENOMIC DNA]</scope>
    <source>
        <strain evidence="3">DSM 8809</strain>
    </source>
</reference>
<keyword evidence="1" id="KW-0472">Membrane</keyword>
<dbReference type="STRING" id="1552.A7L45_16130"/>
<dbReference type="OrthoDB" id="1707667at2"/>
<dbReference type="EMBL" id="CP015756">
    <property type="protein sequence ID" value="APC41497.1"/>
    <property type="molecule type" value="Genomic_DNA"/>
</dbReference>
<dbReference type="PANTHER" id="PTHR40278:SF1">
    <property type="entry name" value="DNA UTILIZATION PROTEIN HOFN"/>
    <property type="match status" value="1"/>
</dbReference>
<organism evidence="2 3">
    <name type="scientific">Clostridium estertheticum subsp. estertheticum</name>
    <dbReference type="NCBI Taxonomy" id="1552"/>
    <lineage>
        <taxon>Bacteria</taxon>
        <taxon>Bacillati</taxon>
        <taxon>Bacillota</taxon>
        <taxon>Clostridia</taxon>
        <taxon>Eubacteriales</taxon>
        <taxon>Clostridiaceae</taxon>
        <taxon>Clostridium</taxon>
    </lineage>
</organism>
<proteinExistence type="predicted"/>
<evidence type="ECO:0000313" key="2">
    <source>
        <dbReference type="EMBL" id="APC41497.1"/>
    </source>
</evidence>
<dbReference type="AlphaFoldDB" id="A0A1J0GJI6"/>
<dbReference type="RefSeq" id="WP_071613790.1">
    <property type="nucleotide sequence ID" value="NZ_CP015756.1"/>
</dbReference>
<dbReference type="PANTHER" id="PTHR40278">
    <property type="entry name" value="DNA UTILIZATION PROTEIN HOFN"/>
    <property type="match status" value="1"/>
</dbReference>
<accession>A0A1J0GJI6</accession>
<keyword evidence="3" id="KW-1185">Reference proteome</keyword>
<dbReference type="Proteomes" id="UP000182569">
    <property type="component" value="Chromosome"/>
</dbReference>
<protein>
    <recommendedName>
        <fullName evidence="4">Fimbrial protein</fullName>
    </recommendedName>
</protein>
<evidence type="ECO:0000313" key="3">
    <source>
        <dbReference type="Proteomes" id="UP000182569"/>
    </source>
</evidence>